<evidence type="ECO:0000313" key="3">
    <source>
        <dbReference type="Proteomes" id="UP000664293"/>
    </source>
</evidence>
<protein>
    <submittedName>
        <fullName evidence="2">Amidoligase family protein</fullName>
    </submittedName>
</protein>
<dbReference type="Pfam" id="PF12224">
    <property type="entry name" value="Amidoligase_2"/>
    <property type="match status" value="1"/>
</dbReference>
<sequence>MSTEEPAFNMPPVRETASGNPRRVGFELEFSGLTLQAAANAVAQALGGELQQDSAAEMSLHHAQGRFNIEIDWDFLKRHASESGAKEGGESWLDLLGQVAALVVPIEVVCPPLPLDRLPMLQALVPALRDAGARGTEESLIAAYGVHINAEIPRLDAETLFGYLRAFALLQWWLVDAHKVDIARRASPYIDLYPEAYVRLLCEQKQPSMDDIFSDYLQYNASRNRALDLLPLLAEIDETRVRRAVDDPRIKPRPAFHYRLPNCQIEKPDWSLASSWNTWCAVEALAAQPELQAQLGEAFLARSQPILGVNRNQWTEFVEQWLNDHALV</sequence>
<dbReference type="InterPro" id="IPR022025">
    <property type="entry name" value="Amidoligase_2"/>
</dbReference>
<reference evidence="2 3" key="1">
    <citation type="submission" date="2020-12" db="EMBL/GenBank/DDBJ databases">
        <title>Oil enriched cultivation method for isolating marine PHA-producing bacteria.</title>
        <authorList>
            <person name="Zheng W."/>
            <person name="Yu S."/>
            <person name="Huang Y."/>
        </authorList>
    </citation>
    <scope>NUCLEOTIDE SEQUENCE [LARGE SCALE GENOMIC DNA]</scope>
    <source>
        <strain evidence="2 3">SN0-2</strain>
    </source>
</reference>
<dbReference type="Proteomes" id="UP000664293">
    <property type="component" value="Unassembled WGS sequence"/>
</dbReference>
<gene>
    <name evidence="2" type="ORF">JF535_14600</name>
</gene>
<dbReference type="RefSeq" id="WP_207003340.1">
    <property type="nucleotide sequence ID" value="NZ_JAEKJR010000002.1"/>
</dbReference>
<comment type="caution">
    <text evidence="2">The sequence shown here is derived from an EMBL/GenBank/DDBJ whole genome shotgun (WGS) entry which is preliminary data.</text>
</comment>
<organism evidence="2 3">
    <name type="scientific">Microbulbifer salipaludis</name>
    <dbReference type="NCBI Taxonomy" id="187980"/>
    <lineage>
        <taxon>Bacteria</taxon>
        <taxon>Pseudomonadati</taxon>
        <taxon>Pseudomonadota</taxon>
        <taxon>Gammaproteobacteria</taxon>
        <taxon>Cellvibrionales</taxon>
        <taxon>Microbulbiferaceae</taxon>
        <taxon>Microbulbifer</taxon>
    </lineage>
</organism>
<proteinExistence type="predicted"/>
<keyword evidence="3" id="KW-1185">Reference proteome</keyword>
<accession>A0ABS3E9U1</accession>
<evidence type="ECO:0000256" key="1">
    <source>
        <dbReference type="SAM" id="MobiDB-lite"/>
    </source>
</evidence>
<evidence type="ECO:0000313" key="2">
    <source>
        <dbReference type="EMBL" id="MBN8432080.1"/>
    </source>
</evidence>
<dbReference type="EMBL" id="JAEKJR010000002">
    <property type="protein sequence ID" value="MBN8432080.1"/>
    <property type="molecule type" value="Genomic_DNA"/>
</dbReference>
<name>A0ABS3E9U1_9GAMM</name>
<feature type="region of interest" description="Disordered" evidence="1">
    <location>
        <begin position="1"/>
        <end position="20"/>
    </location>
</feature>